<dbReference type="Gene3D" id="3.90.1720.30">
    <property type="entry name" value="PPPDE domains"/>
    <property type="match status" value="1"/>
</dbReference>
<dbReference type="InterPro" id="IPR042266">
    <property type="entry name" value="PPPDE_sf"/>
</dbReference>
<evidence type="ECO:0000313" key="1">
    <source>
        <dbReference type="EMBL" id="JAP84797.1"/>
    </source>
</evidence>
<dbReference type="EMBL" id="GEDV01003760">
    <property type="protein sequence ID" value="JAP84797.1"/>
    <property type="molecule type" value="Transcribed_RNA"/>
</dbReference>
<reference evidence="1" key="1">
    <citation type="journal article" date="2016" name="Ticks Tick Borne Dis.">
        <title>De novo assembly and annotation of the salivary gland transcriptome of Rhipicephalus appendiculatus male and female ticks during blood feeding.</title>
        <authorList>
            <person name="de Castro M.H."/>
            <person name="de Klerk D."/>
            <person name="Pienaar R."/>
            <person name="Latif A.A."/>
            <person name="Rees D.J."/>
            <person name="Mans B.J."/>
        </authorList>
    </citation>
    <scope>NUCLEOTIDE SEQUENCE</scope>
    <source>
        <tissue evidence="1">Salivary glands</tissue>
    </source>
</reference>
<accession>A0A131Z0J5</accession>
<dbReference type="AlphaFoldDB" id="A0A131Z0J5"/>
<sequence length="193" mass="21437">MAQPESTGKKVASSSSTQSHQCVVYLCRAPIQNGNSASLSLLSSFASVSQRVCGNSWEKHWLVVFDYGEDAVLVCDADMDHSGALTGRKYWKVRTAVFNGSFSYKKRLGKHTIPKARIEEVMREMCDSGQYHLTNNNCQKWAKELLHRLGVEVPLDEPDAQAVVDDVVQPVARFTLLMGALAVAKFILFRGRV</sequence>
<organism evidence="1">
    <name type="scientific">Rhipicephalus appendiculatus</name>
    <name type="common">Brown ear tick</name>
    <dbReference type="NCBI Taxonomy" id="34631"/>
    <lineage>
        <taxon>Eukaryota</taxon>
        <taxon>Metazoa</taxon>
        <taxon>Ecdysozoa</taxon>
        <taxon>Arthropoda</taxon>
        <taxon>Chelicerata</taxon>
        <taxon>Arachnida</taxon>
        <taxon>Acari</taxon>
        <taxon>Parasitiformes</taxon>
        <taxon>Ixodida</taxon>
        <taxon>Ixodoidea</taxon>
        <taxon>Ixodidae</taxon>
        <taxon>Rhipicephalinae</taxon>
        <taxon>Rhipicephalus</taxon>
        <taxon>Rhipicephalus</taxon>
    </lineage>
</organism>
<protein>
    <recommendedName>
        <fullName evidence="2">LRAT domain-containing protein</fullName>
    </recommendedName>
</protein>
<name>A0A131Z0J5_RHIAP</name>
<proteinExistence type="predicted"/>
<evidence type="ECO:0008006" key="2">
    <source>
        <dbReference type="Google" id="ProtNLM"/>
    </source>
</evidence>